<proteinExistence type="inferred from homology"/>
<evidence type="ECO:0000256" key="5">
    <source>
        <dbReference type="RuleBase" id="RU363076"/>
    </source>
</evidence>
<evidence type="ECO:0000313" key="6">
    <source>
        <dbReference type="EMBL" id="KLO20680.1"/>
    </source>
</evidence>
<dbReference type="InterPro" id="IPR045214">
    <property type="entry name" value="Surf1/Surf4"/>
</dbReference>
<sequence length="256" mass="29234">MFKAKQTATLTPTMVLLGVMPILTFALGTWQIQRLKWKVNLVDELQEKLHRQPIILPDFINTSTLSDFTYRKFIAEGKWDNPHTVLVGPRVRDNTKGFHVITPLVREGGSTILVDRGFVSDDFADLANWRKEEQTGPVLVQGMFRTSQPRNYFTPDNKPEKGEWFWIDVDAIAQYAGGDEAKVQPVFAEEIFEGHSGDAHLRLKEGTPIGRSPTVELRNMHATYAITWYSLSAFTTFMFVQLLRRRARSPAARLPR</sequence>
<dbReference type="STRING" id="27342.A0A0H2S8T2"/>
<dbReference type="CDD" id="cd06662">
    <property type="entry name" value="SURF1"/>
    <property type="match status" value="1"/>
</dbReference>
<keyword evidence="7" id="KW-1185">Reference proteome</keyword>
<accession>A0A0H2S8T2</accession>
<evidence type="ECO:0000256" key="2">
    <source>
        <dbReference type="ARBA" id="ARBA00022692"/>
    </source>
</evidence>
<evidence type="ECO:0000256" key="1">
    <source>
        <dbReference type="ARBA" id="ARBA00004370"/>
    </source>
</evidence>
<dbReference type="PANTHER" id="PTHR23427">
    <property type="entry name" value="SURFEIT LOCUS PROTEIN"/>
    <property type="match status" value="1"/>
</dbReference>
<dbReference type="OrthoDB" id="10040024at2759"/>
<keyword evidence="5" id="KW-0496">Mitochondrion</keyword>
<evidence type="ECO:0000256" key="3">
    <source>
        <dbReference type="ARBA" id="ARBA00022989"/>
    </source>
</evidence>
<dbReference type="AlphaFoldDB" id="A0A0H2S8T2"/>
<protein>
    <recommendedName>
        <fullName evidence="5">SURF1-like protein</fullName>
    </recommendedName>
</protein>
<dbReference type="Pfam" id="PF02104">
    <property type="entry name" value="SURF1"/>
    <property type="match status" value="1"/>
</dbReference>
<comment type="caution">
    <text evidence="5">Lacks conserved residue(s) required for the propagation of feature annotation.</text>
</comment>
<dbReference type="EMBL" id="KQ085882">
    <property type="protein sequence ID" value="KLO20680.1"/>
    <property type="molecule type" value="Genomic_DNA"/>
</dbReference>
<dbReference type="PANTHER" id="PTHR23427:SF2">
    <property type="entry name" value="SURFEIT LOCUS PROTEIN 1"/>
    <property type="match status" value="1"/>
</dbReference>
<keyword evidence="2 5" id="KW-0812">Transmembrane</keyword>
<reference evidence="6 7" key="1">
    <citation type="submission" date="2015-04" db="EMBL/GenBank/DDBJ databases">
        <title>Complete genome sequence of Schizopora paradoxa KUC8140, a cosmopolitan wood degrader in East Asia.</title>
        <authorList>
            <consortium name="DOE Joint Genome Institute"/>
            <person name="Min B."/>
            <person name="Park H."/>
            <person name="Jang Y."/>
            <person name="Kim J.-J."/>
            <person name="Kim K.H."/>
            <person name="Pangilinan J."/>
            <person name="Lipzen A."/>
            <person name="Riley R."/>
            <person name="Grigoriev I.V."/>
            <person name="Spatafora J.W."/>
            <person name="Choi I.-G."/>
        </authorList>
    </citation>
    <scope>NUCLEOTIDE SEQUENCE [LARGE SCALE GENOMIC DNA]</scope>
    <source>
        <strain evidence="6 7">KUC8140</strain>
    </source>
</reference>
<feature type="transmembrane region" description="Helical" evidence="5">
    <location>
        <begin position="222"/>
        <end position="243"/>
    </location>
</feature>
<dbReference type="GO" id="GO:0033617">
    <property type="term" value="P:mitochondrial respiratory chain complex IV assembly"/>
    <property type="evidence" value="ECO:0007669"/>
    <property type="project" value="TreeGrafter"/>
</dbReference>
<comment type="function">
    <text evidence="5">Probably involved in the biogenesis of the COX complex.</text>
</comment>
<evidence type="ECO:0000313" key="7">
    <source>
        <dbReference type="Proteomes" id="UP000053477"/>
    </source>
</evidence>
<comment type="subcellular location">
    <subcellularLocation>
        <location evidence="1">Membrane</location>
    </subcellularLocation>
    <subcellularLocation>
        <location evidence="5">Mitochondrion inner membrane</location>
        <topology evidence="5">Multi-pass membrane protein</topology>
    </subcellularLocation>
</comment>
<dbReference type="InParanoid" id="A0A0H2S8T2"/>
<keyword evidence="5" id="KW-0999">Mitochondrion inner membrane</keyword>
<dbReference type="PROSITE" id="PS50895">
    <property type="entry name" value="SURF1"/>
    <property type="match status" value="1"/>
</dbReference>
<evidence type="ECO:0000256" key="4">
    <source>
        <dbReference type="ARBA" id="ARBA00023136"/>
    </source>
</evidence>
<organism evidence="6 7">
    <name type="scientific">Schizopora paradoxa</name>
    <dbReference type="NCBI Taxonomy" id="27342"/>
    <lineage>
        <taxon>Eukaryota</taxon>
        <taxon>Fungi</taxon>
        <taxon>Dikarya</taxon>
        <taxon>Basidiomycota</taxon>
        <taxon>Agaricomycotina</taxon>
        <taxon>Agaricomycetes</taxon>
        <taxon>Hymenochaetales</taxon>
        <taxon>Schizoporaceae</taxon>
        <taxon>Schizopora</taxon>
    </lineage>
</organism>
<gene>
    <name evidence="6" type="ORF">SCHPADRAFT_816138</name>
</gene>
<comment type="similarity">
    <text evidence="5">Belongs to the SURF1 family.</text>
</comment>
<keyword evidence="3 5" id="KW-1133">Transmembrane helix</keyword>
<dbReference type="GO" id="GO:0005743">
    <property type="term" value="C:mitochondrial inner membrane"/>
    <property type="evidence" value="ECO:0007669"/>
    <property type="project" value="UniProtKB-SubCell"/>
</dbReference>
<keyword evidence="4 5" id="KW-0472">Membrane</keyword>
<dbReference type="Proteomes" id="UP000053477">
    <property type="component" value="Unassembled WGS sequence"/>
</dbReference>
<dbReference type="InterPro" id="IPR002994">
    <property type="entry name" value="Surf1/Shy1"/>
</dbReference>
<dbReference type="FunCoup" id="A0A0H2S8T2">
    <property type="interactions" value="369"/>
</dbReference>
<name>A0A0H2S8T2_9AGAM</name>